<dbReference type="InterPro" id="IPR011682">
    <property type="entry name" value="Glyco_hydro_38_C"/>
</dbReference>
<dbReference type="Gene3D" id="3.20.110.10">
    <property type="entry name" value="Glycoside hydrolase 38, N terminal domain"/>
    <property type="match status" value="1"/>
</dbReference>
<evidence type="ECO:0000256" key="5">
    <source>
        <dbReference type="ARBA" id="ARBA00023157"/>
    </source>
</evidence>
<keyword evidence="2 7" id="KW-0479">Metal-binding</keyword>
<dbReference type="Gene3D" id="2.60.40.1180">
    <property type="entry name" value="Golgi alpha-mannosidase II"/>
    <property type="match status" value="1"/>
</dbReference>
<sequence length="983" mass="114538">MNNIFFSPDLVSADPDPYVVVHMLPHSHCDVGWQETPEEYYTTKVKYILDTVVEECVANPEYRFIWVEVWFLQQWWADSTELQREQFRGLVRSRQIELVLGGIVMSDDASVYYADDIDQLTEGHTWLKENVVHDQTELLPKSAWHIDPFGESSWNPTFYYDMCFDVFGLNRISKNLKELYMDNQEMEFIWRGLSSKSSKSGRERKPSVLGHILPHHYSSPPGFDWEYSLSHNPPITPENIDTRANVLYEYLQGVATSFQDNVLLQTMGNDFHFQHASWQYGNMSLLIQYINTHQEKYNMTIQFSTLREYFADLYYRELEFPVSSENFDFFPYNSALGDDYWTGYFTSWPFLKRLIRYSSNILRTADFFWSLSGLQLDNEQNSQDFENILWLRREMGVAQHHDTITGTSPQVNIQRAHEQLLHGQSLVKDSLNHIITNMQHATNIDYGFNIDTLVSEIANKKQGAVVVLNNLAWEREEWIKISFENYTALSFDLGDITVKLYNGDELDTSKYTYINKELFIYVEIPQLGYQTYLIELNSNGNDNDNDNGNNHENMNESEKQNVEVKEEELKEFNIKIGDLDEIKKLNLPNVQGNILTLENQYYKLTFDLATGKSSTLTSLELDLEIAFEQDWYTYIGDLHDNAYVFQTCCNATMLADKVKTFKYYTSESHLVQEVRIMVDDFVSQTIRLYENVPEIEVEMIVGPILPPMELISRYNVGLETDGYIYTDSYGAQLFEKYKWPRKEYVSSQYRPLTSYAILRDSDQNLQMNFIHDFARGAGAYGPGSIEFMHLRADIEETRHWLFDTTITNQKIWITLDTLDKQEAKRARNNIIHQRAPLVMFSKSAGSTMQNPSFTGLQDSFPDLVHLLTLKKISKDNPKSHIRFMNVISPETENEVVNVPSDINLSKYLQGNVWTQELSEVTLSGIQSKSQCILRDWKRSDTPQPHPDTENRLKISESDVNPIDHDYELLPGEIRTFEIQTEKK</sequence>
<dbReference type="GO" id="GO:0004559">
    <property type="term" value="F:alpha-mannosidase activity"/>
    <property type="evidence" value="ECO:0007669"/>
    <property type="project" value="InterPro"/>
</dbReference>
<dbReference type="InterPro" id="IPR027291">
    <property type="entry name" value="Glyco_hydro_38_N_sf"/>
</dbReference>
<proteinExistence type="inferred from homology"/>
<dbReference type="InterPro" id="IPR028995">
    <property type="entry name" value="Glyco_hydro_57/38_cen_sf"/>
</dbReference>
<evidence type="ECO:0000313" key="10">
    <source>
        <dbReference type="EMBL" id="KAJ3436874.1"/>
    </source>
</evidence>
<gene>
    <name evidence="10" type="ORF">M0812_18941</name>
</gene>
<evidence type="ECO:0000256" key="7">
    <source>
        <dbReference type="RuleBase" id="RU361199"/>
    </source>
</evidence>
<keyword evidence="4 7" id="KW-0862">Zinc</keyword>
<comment type="caution">
    <text evidence="10">The sequence shown here is derived from an EMBL/GenBank/DDBJ whole genome shotgun (WGS) entry which is preliminary data.</text>
</comment>
<reference evidence="10" key="1">
    <citation type="submission" date="2022-08" db="EMBL/GenBank/DDBJ databases">
        <title>Novel sulphate-reducing endosymbionts in the free-living metamonad Anaeramoeba.</title>
        <authorList>
            <person name="Jerlstrom-Hultqvist J."/>
            <person name="Cepicka I."/>
            <person name="Gallot-Lavallee L."/>
            <person name="Salas-Leiva D."/>
            <person name="Curtis B.A."/>
            <person name="Zahonova K."/>
            <person name="Pipaliya S."/>
            <person name="Dacks J."/>
            <person name="Roger A.J."/>
        </authorList>
    </citation>
    <scope>NUCLEOTIDE SEQUENCE</scope>
    <source>
        <strain evidence="10">Busselton2</strain>
    </source>
</reference>
<evidence type="ECO:0000256" key="8">
    <source>
        <dbReference type="SAM" id="MobiDB-lite"/>
    </source>
</evidence>
<dbReference type="InterPro" id="IPR015341">
    <property type="entry name" value="Glyco_hydro_38_cen"/>
</dbReference>
<dbReference type="SUPFAM" id="SSF88688">
    <property type="entry name" value="Families 57/38 glycoside transferase middle domain"/>
    <property type="match status" value="1"/>
</dbReference>
<dbReference type="PANTHER" id="PTHR11607">
    <property type="entry name" value="ALPHA-MANNOSIDASE"/>
    <property type="match status" value="1"/>
</dbReference>
<dbReference type="PANTHER" id="PTHR11607:SF3">
    <property type="entry name" value="LYSOSOMAL ALPHA-MANNOSIDASE"/>
    <property type="match status" value="1"/>
</dbReference>
<evidence type="ECO:0000256" key="4">
    <source>
        <dbReference type="ARBA" id="ARBA00022833"/>
    </source>
</evidence>
<dbReference type="EMBL" id="JANTQA010000036">
    <property type="protein sequence ID" value="KAJ3436874.1"/>
    <property type="molecule type" value="Genomic_DNA"/>
</dbReference>
<dbReference type="InterPro" id="IPR050843">
    <property type="entry name" value="Glycosyl_Hydrlase_38"/>
</dbReference>
<keyword evidence="6 7" id="KW-0326">Glycosidase</keyword>
<dbReference type="EC" id="3.2.1.-" evidence="7"/>
<dbReference type="CDD" id="cd00451">
    <property type="entry name" value="GH38N_AMII_euk"/>
    <property type="match status" value="1"/>
</dbReference>
<protein>
    <recommendedName>
        <fullName evidence="7">Alpha-mannosidase</fullName>
        <ecNumber evidence="7">3.2.1.-</ecNumber>
    </recommendedName>
</protein>
<dbReference type="InterPro" id="IPR011330">
    <property type="entry name" value="Glyco_hydro/deAcase_b/a-brl"/>
</dbReference>
<dbReference type="Pfam" id="PF01074">
    <property type="entry name" value="Glyco_hydro_38N"/>
    <property type="match status" value="1"/>
</dbReference>
<dbReference type="InterPro" id="IPR011013">
    <property type="entry name" value="Gal_mutarotase_sf_dom"/>
</dbReference>
<dbReference type="Proteomes" id="UP001146793">
    <property type="component" value="Unassembled WGS sequence"/>
</dbReference>
<feature type="region of interest" description="Disordered" evidence="8">
    <location>
        <begin position="539"/>
        <end position="561"/>
    </location>
</feature>
<dbReference type="Gene3D" id="1.20.1270.50">
    <property type="entry name" value="Glycoside hydrolase family 38, central domain"/>
    <property type="match status" value="1"/>
</dbReference>
<keyword evidence="3 7" id="KW-0378">Hydrolase</keyword>
<evidence type="ECO:0000256" key="1">
    <source>
        <dbReference type="ARBA" id="ARBA00009792"/>
    </source>
</evidence>
<dbReference type="SMART" id="SM00872">
    <property type="entry name" value="Alpha-mann_mid"/>
    <property type="match status" value="1"/>
</dbReference>
<evidence type="ECO:0000256" key="2">
    <source>
        <dbReference type="ARBA" id="ARBA00022723"/>
    </source>
</evidence>
<comment type="cofactor">
    <cofactor evidence="7">
        <name>Zn(2+)</name>
        <dbReference type="ChEBI" id="CHEBI:29105"/>
    </cofactor>
    <text evidence="7">Binds 1 zinc ion per subunit.</text>
</comment>
<dbReference type="GO" id="GO:0005764">
    <property type="term" value="C:lysosome"/>
    <property type="evidence" value="ECO:0007669"/>
    <property type="project" value="TreeGrafter"/>
</dbReference>
<dbReference type="InterPro" id="IPR000602">
    <property type="entry name" value="Glyco_hydro_38_N"/>
</dbReference>
<dbReference type="Pfam" id="PF07748">
    <property type="entry name" value="Glyco_hydro_38C"/>
    <property type="match status" value="1"/>
</dbReference>
<dbReference type="SUPFAM" id="SSF74650">
    <property type="entry name" value="Galactose mutarotase-like"/>
    <property type="match status" value="1"/>
</dbReference>
<dbReference type="InterPro" id="IPR013780">
    <property type="entry name" value="Glyco_hydro_b"/>
</dbReference>
<name>A0AAV7Z4Z2_9EUKA</name>
<feature type="compositionally biased region" description="Low complexity" evidence="8">
    <location>
        <begin position="539"/>
        <end position="552"/>
    </location>
</feature>
<dbReference type="Gene3D" id="2.60.40.1360">
    <property type="match status" value="1"/>
</dbReference>
<dbReference type="InterPro" id="IPR037094">
    <property type="entry name" value="Glyco_hydro_38_cen_sf"/>
</dbReference>
<evidence type="ECO:0000256" key="3">
    <source>
        <dbReference type="ARBA" id="ARBA00022801"/>
    </source>
</evidence>
<accession>A0AAV7Z4Z2</accession>
<dbReference type="GO" id="GO:0006013">
    <property type="term" value="P:mannose metabolic process"/>
    <property type="evidence" value="ECO:0007669"/>
    <property type="project" value="InterPro"/>
</dbReference>
<organism evidence="10 11">
    <name type="scientific">Anaeramoeba flamelloides</name>
    <dbReference type="NCBI Taxonomy" id="1746091"/>
    <lineage>
        <taxon>Eukaryota</taxon>
        <taxon>Metamonada</taxon>
        <taxon>Anaeramoebidae</taxon>
        <taxon>Anaeramoeba</taxon>
    </lineage>
</organism>
<evidence type="ECO:0000313" key="11">
    <source>
        <dbReference type="Proteomes" id="UP001146793"/>
    </source>
</evidence>
<feature type="domain" description="Glycoside hydrolase family 38 central" evidence="9">
    <location>
        <begin position="339"/>
        <end position="420"/>
    </location>
</feature>
<evidence type="ECO:0000259" key="9">
    <source>
        <dbReference type="SMART" id="SM00872"/>
    </source>
</evidence>
<comment type="similarity">
    <text evidence="1 7">Belongs to the glycosyl hydrolase 38 family.</text>
</comment>
<evidence type="ECO:0000256" key="6">
    <source>
        <dbReference type="ARBA" id="ARBA00023295"/>
    </source>
</evidence>
<dbReference type="Pfam" id="PF09261">
    <property type="entry name" value="Alpha-mann_mid"/>
    <property type="match status" value="1"/>
</dbReference>
<keyword evidence="5" id="KW-1015">Disulfide bond</keyword>
<dbReference type="Gene3D" id="2.70.98.30">
    <property type="entry name" value="Golgi alpha-mannosidase II, domain 4"/>
    <property type="match status" value="1"/>
</dbReference>
<dbReference type="GO" id="GO:0046872">
    <property type="term" value="F:metal ion binding"/>
    <property type="evidence" value="ECO:0007669"/>
    <property type="project" value="UniProtKB-KW"/>
</dbReference>
<dbReference type="SUPFAM" id="SSF88713">
    <property type="entry name" value="Glycoside hydrolase/deacetylase"/>
    <property type="match status" value="1"/>
</dbReference>
<dbReference type="AlphaFoldDB" id="A0AAV7Z4Z2"/>
<dbReference type="GO" id="GO:0030246">
    <property type="term" value="F:carbohydrate binding"/>
    <property type="evidence" value="ECO:0007669"/>
    <property type="project" value="InterPro"/>
</dbReference>